<evidence type="ECO:0000313" key="11">
    <source>
        <dbReference type="EMBL" id="GGU77540.1"/>
    </source>
</evidence>
<dbReference type="Gene3D" id="1.20.140.10">
    <property type="entry name" value="Butyryl-CoA Dehydrogenase, subunit A, domain 3"/>
    <property type="match status" value="1"/>
</dbReference>
<dbReference type="InterPro" id="IPR006091">
    <property type="entry name" value="Acyl-CoA_Oxase/DH_mid-dom"/>
</dbReference>
<protein>
    <submittedName>
        <fullName evidence="11">Acyl-CoA dehydrogenase</fullName>
    </submittedName>
</protein>
<comment type="cofactor">
    <cofactor evidence="1 6">
        <name>FAD</name>
        <dbReference type="ChEBI" id="CHEBI:57692"/>
    </cofactor>
</comment>
<dbReference type="InterPro" id="IPR009075">
    <property type="entry name" value="AcylCo_DH/oxidase_C"/>
</dbReference>
<feature type="domain" description="Acyl-CoA dehydrogenase/oxidase C-terminal" evidence="7">
    <location>
        <begin position="235"/>
        <end position="383"/>
    </location>
</feature>
<dbReference type="EMBL" id="BLLO01000025">
    <property type="protein sequence ID" value="GFH80198.1"/>
    <property type="molecule type" value="Genomic_DNA"/>
</dbReference>
<sequence>MRRTVYNEDHEAFRDTLRSFIEAEVVPVHDEWLAAGQAPREFYHKLGELGIFGIEVPEEFGGAGEESFKYQAIISEECARAGVSFGGSGVHVALCLPYLKAYATEDQKKRWLPDFVTGASMYAIAMTEPGTGSDLAGMKTTAKLSADGSHYVLNGAKTFITGGVHADRVIVCARTAAPTPEDRRFGISLFVVDTTSEGYAVGRKLDKLGLRTSDTAELSFTDVKVPARDLLGEENKGFAYLGQNLPQERLGIAVGAYAQAAAAIRFAQEYVQDRTVFGKTVASFQNTKFELAACQAEVDAAEAVCDRALEAHDAGELSAAEAASAKLFCTEVASRVIDRCLQLHGGYGYMNEYPIARLYADNRVNRIYGGTSEVMKMIIAKNMGL</sequence>
<dbReference type="Gene3D" id="1.10.540.10">
    <property type="entry name" value="Acyl-CoA dehydrogenase/oxidase, N-terminal domain"/>
    <property type="match status" value="1"/>
</dbReference>
<dbReference type="EMBL" id="BMSC01000010">
    <property type="protein sequence ID" value="GGU77540.1"/>
    <property type="molecule type" value="Genomic_DNA"/>
</dbReference>
<dbReference type="Proteomes" id="UP000480804">
    <property type="component" value="Unassembled WGS sequence"/>
</dbReference>
<dbReference type="GO" id="GO:0046359">
    <property type="term" value="P:butyrate catabolic process"/>
    <property type="evidence" value="ECO:0007669"/>
    <property type="project" value="TreeGrafter"/>
</dbReference>
<reference evidence="10 12" key="2">
    <citation type="submission" date="2020-02" db="EMBL/GenBank/DDBJ databases">
        <title>Whole genome shotgun sequence of Streptomyces gougerotii NBRC 13043.</title>
        <authorList>
            <person name="Ichikawa N."/>
            <person name="Komaki H."/>
            <person name="Tamura T."/>
        </authorList>
    </citation>
    <scope>NUCLEOTIDE SEQUENCE [LARGE SCALE GENOMIC DNA]</scope>
    <source>
        <strain evidence="10 12">NBRC 13043</strain>
    </source>
</reference>
<comment type="caution">
    <text evidence="11">The sequence shown here is derived from an EMBL/GenBank/DDBJ whole genome shotgun (WGS) entry which is preliminary data.</text>
</comment>
<evidence type="ECO:0000256" key="6">
    <source>
        <dbReference type="RuleBase" id="RU362125"/>
    </source>
</evidence>
<name>A0A8H9HPC0_9ACTN</name>
<dbReference type="PANTHER" id="PTHR43884:SF12">
    <property type="entry name" value="ISOVALERYL-COA DEHYDROGENASE, MITOCHONDRIAL-RELATED"/>
    <property type="match status" value="1"/>
</dbReference>
<dbReference type="InterPro" id="IPR013786">
    <property type="entry name" value="AcylCoA_DH/ox_N"/>
</dbReference>
<gene>
    <name evidence="11" type="ORF">GCM10010227_34650</name>
    <name evidence="10" type="ORF">Sgou_48680</name>
</gene>
<evidence type="ECO:0000256" key="3">
    <source>
        <dbReference type="ARBA" id="ARBA00022630"/>
    </source>
</evidence>
<dbReference type="PROSITE" id="PS00073">
    <property type="entry name" value="ACYL_COA_DH_2"/>
    <property type="match status" value="1"/>
</dbReference>
<reference evidence="11" key="3">
    <citation type="submission" date="2020-09" db="EMBL/GenBank/DDBJ databases">
        <authorList>
            <person name="Sun Q."/>
            <person name="Ohkuma M."/>
        </authorList>
    </citation>
    <scope>NUCLEOTIDE SEQUENCE</scope>
    <source>
        <strain evidence="11">JCM 4136</strain>
    </source>
</reference>
<keyword evidence="5 6" id="KW-0560">Oxidoreductase</keyword>
<dbReference type="Pfam" id="PF02771">
    <property type="entry name" value="Acyl-CoA_dh_N"/>
    <property type="match status" value="1"/>
</dbReference>
<dbReference type="InterPro" id="IPR037069">
    <property type="entry name" value="AcylCoA_DH/ox_N_sf"/>
</dbReference>
<dbReference type="RefSeq" id="WP_124287185.1">
    <property type="nucleotide sequence ID" value="NZ_BLLO01000025.1"/>
</dbReference>
<reference evidence="11" key="1">
    <citation type="journal article" date="2014" name="Int. J. Syst. Evol. Microbiol.">
        <title>Complete genome sequence of Corynebacterium casei LMG S-19264T (=DSM 44701T), isolated from a smear-ripened cheese.</title>
        <authorList>
            <consortium name="US DOE Joint Genome Institute (JGI-PGF)"/>
            <person name="Walter F."/>
            <person name="Albersmeier A."/>
            <person name="Kalinowski J."/>
            <person name="Ruckert C."/>
        </authorList>
    </citation>
    <scope>NUCLEOTIDE SEQUENCE</scope>
    <source>
        <strain evidence="11">JCM 4136</strain>
    </source>
</reference>
<dbReference type="AlphaFoldDB" id="A0A8H9HPC0"/>
<evidence type="ECO:0000256" key="5">
    <source>
        <dbReference type="ARBA" id="ARBA00023002"/>
    </source>
</evidence>
<accession>A0A8H9HPC0</accession>
<dbReference type="FunFam" id="1.20.140.10:FF:000001">
    <property type="entry name" value="Acyl-CoA dehydrogenase"/>
    <property type="match status" value="1"/>
</dbReference>
<organism evidence="11 13">
    <name type="scientific">Streptomyces gougerotii</name>
    <dbReference type="NCBI Taxonomy" id="53448"/>
    <lineage>
        <taxon>Bacteria</taxon>
        <taxon>Bacillati</taxon>
        <taxon>Actinomycetota</taxon>
        <taxon>Actinomycetes</taxon>
        <taxon>Kitasatosporales</taxon>
        <taxon>Streptomycetaceae</taxon>
        <taxon>Streptomyces</taxon>
        <taxon>Streptomyces diastaticus group</taxon>
    </lineage>
</organism>
<evidence type="ECO:0000259" key="8">
    <source>
        <dbReference type="Pfam" id="PF02770"/>
    </source>
</evidence>
<evidence type="ECO:0000259" key="9">
    <source>
        <dbReference type="Pfam" id="PF02771"/>
    </source>
</evidence>
<dbReference type="InterPro" id="IPR009100">
    <property type="entry name" value="AcylCoA_DH/oxidase_NM_dom_sf"/>
</dbReference>
<evidence type="ECO:0000259" key="7">
    <source>
        <dbReference type="Pfam" id="PF00441"/>
    </source>
</evidence>
<evidence type="ECO:0000256" key="2">
    <source>
        <dbReference type="ARBA" id="ARBA00009347"/>
    </source>
</evidence>
<dbReference type="PANTHER" id="PTHR43884">
    <property type="entry name" value="ACYL-COA DEHYDROGENASE"/>
    <property type="match status" value="1"/>
</dbReference>
<dbReference type="SUPFAM" id="SSF56645">
    <property type="entry name" value="Acyl-CoA dehydrogenase NM domain-like"/>
    <property type="match status" value="1"/>
</dbReference>
<dbReference type="InterPro" id="IPR036250">
    <property type="entry name" value="AcylCo_DH-like_C"/>
</dbReference>
<dbReference type="Proteomes" id="UP000660975">
    <property type="component" value="Unassembled WGS sequence"/>
</dbReference>
<dbReference type="InterPro" id="IPR006089">
    <property type="entry name" value="Acyl-CoA_DH_CS"/>
</dbReference>
<dbReference type="Pfam" id="PF00441">
    <property type="entry name" value="Acyl-CoA_dh_1"/>
    <property type="match status" value="1"/>
</dbReference>
<feature type="domain" description="Acyl-CoA oxidase/dehydrogenase middle" evidence="8">
    <location>
        <begin position="123"/>
        <end position="223"/>
    </location>
</feature>
<dbReference type="FunFam" id="2.40.110.10:FF:000002">
    <property type="entry name" value="Acyl-CoA dehydrogenase fadE12"/>
    <property type="match status" value="1"/>
</dbReference>
<evidence type="ECO:0000313" key="12">
    <source>
        <dbReference type="Proteomes" id="UP000480804"/>
    </source>
</evidence>
<evidence type="ECO:0000256" key="1">
    <source>
        <dbReference type="ARBA" id="ARBA00001974"/>
    </source>
</evidence>
<dbReference type="Gene3D" id="2.40.110.10">
    <property type="entry name" value="Butyryl-CoA Dehydrogenase, subunit A, domain 2"/>
    <property type="match status" value="1"/>
</dbReference>
<evidence type="ECO:0000313" key="13">
    <source>
        <dbReference type="Proteomes" id="UP000660975"/>
    </source>
</evidence>
<comment type="similarity">
    <text evidence="2 6">Belongs to the acyl-CoA dehydrogenase family.</text>
</comment>
<keyword evidence="3 6" id="KW-0285">Flavoprotein</keyword>
<dbReference type="GO" id="GO:0003995">
    <property type="term" value="F:acyl-CoA dehydrogenase activity"/>
    <property type="evidence" value="ECO:0007669"/>
    <property type="project" value="InterPro"/>
</dbReference>
<dbReference type="GO" id="GO:0050660">
    <property type="term" value="F:flavin adenine dinucleotide binding"/>
    <property type="evidence" value="ECO:0007669"/>
    <property type="project" value="InterPro"/>
</dbReference>
<keyword evidence="4 6" id="KW-0274">FAD</keyword>
<dbReference type="FunFam" id="1.10.540.10:FF:000009">
    <property type="entry name" value="Probable acyl-CoA dehydrogenase"/>
    <property type="match status" value="1"/>
</dbReference>
<dbReference type="PIRSF" id="PIRSF016578">
    <property type="entry name" value="HsaA"/>
    <property type="match status" value="1"/>
</dbReference>
<evidence type="ECO:0000256" key="4">
    <source>
        <dbReference type="ARBA" id="ARBA00022827"/>
    </source>
</evidence>
<dbReference type="InterPro" id="IPR046373">
    <property type="entry name" value="Acyl-CoA_Oxase/DH_mid-dom_sf"/>
</dbReference>
<feature type="domain" description="Acyl-CoA dehydrogenase/oxidase N-terminal" evidence="9">
    <location>
        <begin position="7"/>
        <end position="118"/>
    </location>
</feature>
<dbReference type="Pfam" id="PF02770">
    <property type="entry name" value="Acyl-CoA_dh_M"/>
    <property type="match status" value="1"/>
</dbReference>
<dbReference type="SUPFAM" id="SSF47203">
    <property type="entry name" value="Acyl-CoA dehydrogenase C-terminal domain-like"/>
    <property type="match status" value="1"/>
</dbReference>
<dbReference type="GO" id="GO:0033539">
    <property type="term" value="P:fatty acid beta-oxidation using acyl-CoA dehydrogenase"/>
    <property type="evidence" value="ECO:0007669"/>
    <property type="project" value="TreeGrafter"/>
</dbReference>
<keyword evidence="12" id="KW-1185">Reference proteome</keyword>
<proteinExistence type="inferred from homology"/>
<evidence type="ECO:0000313" key="10">
    <source>
        <dbReference type="EMBL" id="GFH80198.1"/>
    </source>
</evidence>